<keyword evidence="8" id="KW-1185">Reference proteome</keyword>
<dbReference type="Proteomes" id="UP000494165">
    <property type="component" value="Unassembled WGS sequence"/>
</dbReference>
<dbReference type="InterPro" id="IPR001254">
    <property type="entry name" value="Trypsin_dom"/>
</dbReference>
<organism evidence="7 8">
    <name type="scientific">Cloeon dipterum</name>
    <dbReference type="NCBI Taxonomy" id="197152"/>
    <lineage>
        <taxon>Eukaryota</taxon>
        <taxon>Metazoa</taxon>
        <taxon>Ecdysozoa</taxon>
        <taxon>Arthropoda</taxon>
        <taxon>Hexapoda</taxon>
        <taxon>Insecta</taxon>
        <taxon>Pterygota</taxon>
        <taxon>Palaeoptera</taxon>
        <taxon>Ephemeroptera</taxon>
        <taxon>Pisciforma</taxon>
        <taxon>Baetidae</taxon>
        <taxon>Cloeon</taxon>
    </lineage>
</organism>
<proteinExistence type="predicted"/>
<keyword evidence="4" id="KW-1015">Disulfide bond</keyword>
<evidence type="ECO:0000256" key="1">
    <source>
        <dbReference type="ARBA" id="ARBA00022670"/>
    </source>
</evidence>
<name>A0A8S1CLS0_9INSE</name>
<evidence type="ECO:0000313" key="7">
    <source>
        <dbReference type="EMBL" id="CAB3370474.1"/>
    </source>
</evidence>
<keyword evidence="3" id="KW-0720">Serine protease</keyword>
<dbReference type="SUPFAM" id="SSF50494">
    <property type="entry name" value="Trypsin-like serine proteases"/>
    <property type="match status" value="1"/>
</dbReference>
<dbReference type="GO" id="GO:0004252">
    <property type="term" value="F:serine-type endopeptidase activity"/>
    <property type="evidence" value="ECO:0007669"/>
    <property type="project" value="InterPro"/>
</dbReference>
<comment type="caution">
    <text evidence="7">The sequence shown here is derived from an EMBL/GenBank/DDBJ whole genome shotgun (WGS) entry which is preliminary data.</text>
</comment>
<evidence type="ECO:0000256" key="2">
    <source>
        <dbReference type="ARBA" id="ARBA00022801"/>
    </source>
</evidence>
<dbReference type="GO" id="GO:0006508">
    <property type="term" value="P:proteolysis"/>
    <property type="evidence" value="ECO:0007669"/>
    <property type="project" value="UniProtKB-KW"/>
</dbReference>
<feature type="domain" description="Peptidase S1" evidence="6">
    <location>
        <begin position="33"/>
        <end position="259"/>
    </location>
</feature>
<keyword evidence="2" id="KW-0378">Hydrolase</keyword>
<evidence type="ECO:0000256" key="5">
    <source>
        <dbReference type="SAM" id="SignalP"/>
    </source>
</evidence>
<feature type="signal peptide" evidence="5">
    <location>
        <begin position="1"/>
        <end position="26"/>
    </location>
</feature>
<keyword evidence="5" id="KW-0732">Signal</keyword>
<dbReference type="Pfam" id="PF00089">
    <property type="entry name" value="Trypsin"/>
    <property type="match status" value="1"/>
</dbReference>
<dbReference type="PANTHER" id="PTHR24276">
    <property type="entry name" value="POLYSERASE-RELATED"/>
    <property type="match status" value="1"/>
</dbReference>
<protein>
    <recommendedName>
        <fullName evidence="6">Peptidase S1 domain-containing protein</fullName>
    </recommendedName>
</protein>
<dbReference type="InterPro" id="IPR043504">
    <property type="entry name" value="Peptidase_S1_PA_chymotrypsin"/>
</dbReference>
<feature type="chain" id="PRO_5035726655" description="Peptidase S1 domain-containing protein" evidence="5">
    <location>
        <begin position="27"/>
        <end position="259"/>
    </location>
</feature>
<dbReference type="AlphaFoldDB" id="A0A8S1CLS0"/>
<evidence type="ECO:0000259" key="6">
    <source>
        <dbReference type="PROSITE" id="PS50240"/>
    </source>
</evidence>
<dbReference type="PROSITE" id="PS50240">
    <property type="entry name" value="TRYPSIN_DOM"/>
    <property type="match status" value="1"/>
</dbReference>
<keyword evidence="1" id="KW-0645">Protease</keyword>
<dbReference type="PANTHER" id="PTHR24276:SF98">
    <property type="entry name" value="FI18310P1-RELATED"/>
    <property type="match status" value="1"/>
</dbReference>
<evidence type="ECO:0000256" key="4">
    <source>
        <dbReference type="ARBA" id="ARBA00023157"/>
    </source>
</evidence>
<evidence type="ECO:0000313" key="8">
    <source>
        <dbReference type="Proteomes" id="UP000494165"/>
    </source>
</evidence>
<dbReference type="InterPro" id="IPR050430">
    <property type="entry name" value="Peptidase_S1"/>
</dbReference>
<dbReference type="EMBL" id="CADEPI010000053">
    <property type="protein sequence ID" value="CAB3370474.1"/>
    <property type="molecule type" value="Genomic_DNA"/>
</dbReference>
<dbReference type="InterPro" id="IPR009003">
    <property type="entry name" value="Peptidase_S1_PA"/>
</dbReference>
<dbReference type="OrthoDB" id="6755574at2759"/>
<reference evidence="7 8" key="1">
    <citation type="submission" date="2020-04" db="EMBL/GenBank/DDBJ databases">
        <authorList>
            <person name="Alioto T."/>
            <person name="Alioto T."/>
            <person name="Gomez Garrido J."/>
        </authorList>
    </citation>
    <scope>NUCLEOTIDE SEQUENCE [LARGE SCALE GENOMIC DNA]</scope>
</reference>
<gene>
    <name evidence="7" type="ORF">CLODIP_2_CD08177</name>
</gene>
<accession>A0A8S1CLS0</accession>
<dbReference type="CDD" id="cd00190">
    <property type="entry name" value="Tryp_SPc"/>
    <property type="match status" value="1"/>
</dbReference>
<sequence length="259" mass="27477">MQLVRSSSSLLLLVCIFALAANNASASVRNRRVIGGTPAAEGEAAYSASLQNLAGEHFCGGVVVGKRTVLTTAICALHLNASEIRVKVGSVDLSKATELTVSRATVHPDFVLKGKFPVNDLAALRIEPEINFNDGKIKAAALPTNGQKTIQGEVVSLSGWGASKINGSASPILMTIKIRVVSREHCAREHMNLLKELPENQICAGVEDGNKDACAMDGGAGLVLEDLLLGLASWGQGCRQKPGVYTELAPYRFWIDDQL</sequence>
<dbReference type="SMART" id="SM00020">
    <property type="entry name" value="Tryp_SPc"/>
    <property type="match status" value="1"/>
</dbReference>
<dbReference type="Gene3D" id="2.40.10.10">
    <property type="entry name" value="Trypsin-like serine proteases"/>
    <property type="match status" value="1"/>
</dbReference>
<evidence type="ECO:0000256" key="3">
    <source>
        <dbReference type="ARBA" id="ARBA00022825"/>
    </source>
</evidence>